<dbReference type="GO" id="GO:0000724">
    <property type="term" value="P:double-strand break repair via homologous recombination"/>
    <property type="evidence" value="ECO:0007669"/>
    <property type="project" value="TreeGrafter"/>
</dbReference>
<evidence type="ECO:0000313" key="4">
    <source>
        <dbReference type="EMBL" id="CAG9862775.1"/>
    </source>
</evidence>
<dbReference type="InterPro" id="IPR003887">
    <property type="entry name" value="LEM_dom"/>
</dbReference>
<dbReference type="SMART" id="SM00248">
    <property type="entry name" value="ANK"/>
    <property type="match status" value="3"/>
</dbReference>
<dbReference type="Gene3D" id="1.10.720.40">
    <property type="match status" value="1"/>
</dbReference>
<dbReference type="InterPro" id="IPR002110">
    <property type="entry name" value="Ankyrin_rpt"/>
</dbReference>
<dbReference type="PROSITE" id="PS50954">
    <property type="entry name" value="LEM"/>
    <property type="match status" value="1"/>
</dbReference>
<organism evidence="4 5">
    <name type="scientific">Phyllotreta striolata</name>
    <name type="common">Striped flea beetle</name>
    <name type="synonym">Crioceris striolata</name>
    <dbReference type="NCBI Taxonomy" id="444603"/>
    <lineage>
        <taxon>Eukaryota</taxon>
        <taxon>Metazoa</taxon>
        <taxon>Ecdysozoa</taxon>
        <taxon>Arthropoda</taxon>
        <taxon>Hexapoda</taxon>
        <taxon>Insecta</taxon>
        <taxon>Pterygota</taxon>
        <taxon>Neoptera</taxon>
        <taxon>Endopterygota</taxon>
        <taxon>Coleoptera</taxon>
        <taxon>Polyphaga</taxon>
        <taxon>Cucujiformia</taxon>
        <taxon>Chrysomeloidea</taxon>
        <taxon>Chrysomelidae</taxon>
        <taxon>Galerucinae</taxon>
        <taxon>Alticini</taxon>
        <taxon>Phyllotreta</taxon>
    </lineage>
</organism>
<feature type="region of interest" description="Disordered" evidence="2">
    <location>
        <begin position="260"/>
        <end position="300"/>
    </location>
</feature>
<dbReference type="SUPFAM" id="SSF48403">
    <property type="entry name" value="Ankyrin repeat"/>
    <property type="match status" value="1"/>
</dbReference>
<dbReference type="PANTHER" id="PTHR46427:SF1">
    <property type="entry name" value="ANKYRIN REPEAT AND LEM DOMAIN-CONTAINING PROTEIN 1"/>
    <property type="match status" value="1"/>
</dbReference>
<dbReference type="Pfam" id="PF03020">
    <property type="entry name" value="LEM"/>
    <property type="match status" value="1"/>
</dbReference>
<sequence length="673" mass="76365">MSIYRAKTKQEVYLTSLLYDSIDDNNFRAVRSLLCEKGANPNFIVPTKGISPFHLAVGIDDCDFALKVTCLILEFGGDPNVRSEDGLTPVHIASAWNRLDILKLLMRCGGDAELRDANWMTPVQYALKENLPDCVDLLRDHLPDKYEAMHEDLRDCYQFSFDKLLVNNGNLIGEYEIDEETARSINADRPLLDLVNQPEPDHTKLVLNWFETHVDEAKVDETFTVNRPNSTDEDFVSYESSADESDVVLNPKTLNSTIKKTYKKKRKIERQPNPRSSTPQTSPKSCMVERNPQCSSESGIQTLPCSGNSLSSVKPPETSSDYMTCSGNSILNQNILAIYDASKSLFASDESCNKSCESYEASFVTVSEVYKYEDEQEGIVLYEKRSIDIGRCSESVLTGSISSKMSQLPDRLCYDFSALRQALLELGYPAGPVTSTTRSVYLKKLRELQSRGGQAAVVAATPEDVERVYSRELRKTLRNGDWTSNLDHYKQLETTMMEQFRDPSKKWVEGRAKASFAYLLLDPRKTNNLREEADLKKAWERFLAAIFYVGKGKRNRPFQHLYEARRKWDKPNNTTSTEAKEVRILDIWRAGRGVICLHVFQNIMPVEAYTREAAMISALGLRNLSNKDAGKYYGVACQWSDRDKEKLGAYLLHKAMNIFLNECGSEIYPENLN</sequence>
<protein>
    <recommendedName>
        <fullName evidence="3">LEM domain-containing protein</fullName>
    </recommendedName>
</protein>
<evidence type="ECO:0000256" key="1">
    <source>
        <dbReference type="PROSITE-ProRule" id="PRU00023"/>
    </source>
</evidence>
<dbReference type="InterPro" id="IPR034998">
    <property type="entry name" value="ANKLE1"/>
</dbReference>
<dbReference type="GO" id="GO:0004520">
    <property type="term" value="F:DNA endonuclease activity"/>
    <property type="evidence" value="ECO:0007669"/>
    <property type="project" value="TreeGrafter"/>
</dbReference>
<dbReference type="PROSITE" id="PS50297">
    <property type="entry name" value="ANK_REP_REGION"/>
    <property type="match status" value="1"/>
</dbReference>
<feature type="repeat" description="ANK" evidence="1">
    <location>
        <begin position="48"/>
        <end position="84"/>
    </location>
</feature>
<evidence type="ECO:0000313" key="5">
    <source>
        <dbReference type="Proteomes" id="UP001153712"/>
    </source>
</evidence>
<dbReference type="Pfam" id="PF22945">
    <property type="entry name" value="LEM-3_GIY-YIG"/>
    <property type="match status" value="1"/>
</dbReference>
<dbReference type="GO" id="GO:0000712">
    <property type="term" value="P:resolution of meiotic recombination intermediates"/>
    <property type="evidence" value="ECO:0007669"/>
    <property type="project" value="TreeGrafter"/>
</dbReference>
<dbReference type="SMART" id="SM00540">
    <property type="entry name" value="LEM"/>
    <property type="match status" value="1"/>
</dbReference>
<dbReference type="PROSITE" id="PS50088">
    <property type="entry name" value="ANK_REPEAT"/>
    <property type="match status" value="2"/>
</dbReference>
<dbReference type="PANTHER" id="PTHR46427">
    <property type="entry name" value="ANKYRIN REPEAT AND LEM DOMAIN-CONTAINING PROTEIN 1"/>
    <property type="match status" value="1"/>
</dbReference>
<accession>A0A9N9XSM2</accession>
<dbReference type="GO" id="GO:0005737">
    <property type="term" value="C:cytoplasm"/>
    <property type="evidence" value="ECO:0007669"/>
    <property type="project" value="TreeGrafter"/>
</dbReference>
<dbReference type="AlphaFoldDB" id="A0A9N9XSM2"/>
<dbReference type="InterPro" id="IPR036770">
    <property type="entry name" value="Ankyrin_rpt-contain_sf"/>
</dbReference>
<name>A0A9N9XSM2_PHYSR</name>
<dbReference type="OrthoDB" id="1601181at2759"/>
<keyword evidence="1" id="KW-0040">ANK repeat</keyword>
<reference evidence="4" key="1">
    <citation type="submission" date="2022-01" db="EMBL/GenBank/DDBJ databases">
        <authorList>
            <person name="King R."/>
        </authorList>
    </citation>
    <scope>NUCLEOTIDE SEQUENCE</scope>
</reference>
<evidence type="ECO:0000256" key="2">
    <source>
        <dbReference type="SAM" id="MobiDB-lite"/>
    </source>
</evidence>
<feature type="compositionally biased region" description="Polar residues" evidence="2">
    <location>
        <begin position="273"/>
        <end position="284"/>
    </location>
</feature>
<dbReference type="GO" id="GO:0005654">
    <property type="term" value="C:nucleoplasm"/>
    <property type="evidence" value="ECO:0007669"/>
    <property type="project" value="TreeGrafter"/>
</dbReference>
<keyword evidence="5" id="KW-1185">Reference proteome</keyword>
<dbReference type="CDD" id="cd12934">
    <property type="entry name" value="LEM"/>
    <property type="match status" value="1"/>
</dbReference>
<feature type="domain" description="LEM" evidence="3">
    <location>
        <begin position="408"/>
        <end position="452"/>
    </location>
</feature>
<dbReference type="SUPFAM" id="SSF63451">
    <property type="entry name" value="LEM domain"/>
    <property type="match status" value="1"/>
</dbReference>
<evidence type="ECO:0000259" key="3">
    <source>
        <dbReference type="PROSITE" id="PS50954"/>
    </source>
</evidence>
<dbReference type="Gene3D" id="1.25.40.20">
    <property type="entry name" value="Ankyrin repeat-containing domain"/>
    <property type="match status" value="1"/>
</dbReference>
<dbReference type="CDD" id="cd10454">
    <property type="entry name" value="GIY-YIG_COG3680_Meta"/>
    <property type="match status" value="1"/>
</dbReference>
<dbReference type="Pfam" id="PF12796">
    <property type="entry name" value="Ank_2"/>
    <property type="match status" value="1"/>
</dbReference>
<dbReference type="InterPro" id="IPR011015">
    <property type="entry name" value="LEM/LEM-like_dom_sf"/>
</dbReference>
<dbReference type="Proteomes" id="UP001153712">
    <property type="component" value="Chromosome 6"/>
</dbReference>
<feature type="repeat" description="ANK" evidence="1">
    <location>
        <begin position="85"/>
        <end position="117"/>
    </location>
</feature>
<dbReference type="EMBL" id="OU900099">
    <property type="protein sequence ID" value="CAG9862775.1"/>
    <property type="molecule type" value="Genomic_DNA"/>
</dbReference>
<gene>
    <name evidence="4" type="ORF">PHYEVI_LOCUS9081</name>
</gene>
<proteinExistence type="predicted"/>